<accession>A0A3R9PDG0</accession>
<dbReference type="PROSITE" id="PS50084">
    <property type="entry name" value="KH_TYPE_1"/>
    <property type="match status" value="1"/>
</dbReference>
<dbReference type="NCBIfam" id="TIGR03665">
    <property type="entry name" value="arCOG04150"/>
    <property type="match status" value="1"/>
</dbReference>
<evidence type="ECO:0000256" key="1">
    <source>
        <dbReference type="ARBA" id="ARBA00022884"/>
    </source>
</evidence>
<dbReference type="InterPro" id="IPR004087">
    <property type="entry name" value="KH_dom"/>
</dbReference>
<dbReference type="InterPro" id="IPR004088">
    <property type="entry name" value="KH_dom_type_1"/>
</dbReference>
<dbReference type="AlphaFoldDB" id="A0A3R9PDG0"/>
<dbReference type="RefSeq" id="WP_125740881.1">
    <property type="nucleotide sequence ID" value="NZ_RCOR01000014.1"/>
</dbReference>
<sequence>MKEIRILIPKERIGVLIGKKGATKAKIEELTGSKMDVNSSSGEVVLRFPEQLEDPLLPMKLESVVRAIGRGFNPEVAMKLLEDDYVLEVMDIRRFVGETKNALTRMRGRIIGEKGRAKTYIEERTNTKISVYGHTVSIIGRSYDVIAAREAIISLLEGSMHSTAYRLMERKIAEMSKRAIMDELMLEKALKEEKE</sequence>
<feature type="domain" description="K Homology" evidence="3">
    <location>
        <begin position="2"/>
        <end position="86"/>
    </location>
</feature>
<dbReference type="GO" id="GO:0003723">
    <property type="term" value="F:RNA binding"/>
    <property type="evidence" value="ECO:0007669"/>
    <property type="project" value="UniProtKB-UniRule"/>
</dbReference>
<dbReference type="Proteomes" id="UP000278149">
    <property type="component" value="Unassembled WGS sequence"/>
</dbReference>
<dbReference type="InterPro" id="IPR019964">
    <property type="entry name" value="KH_domain_protein_archaea"/>
</dbReference>
<dbReference type="FunFam" id="3.30.1370.10:FF:000076">
    <property type="entry name" value="KH domain protein"/>
    <property type="match status" value="1"/>
</dbReference>
<dbReference type="InterPro" id="IPR036612">
    <property type="entry name" value="KH_dom_type_1_sf"/>
</dbReference>
<gene>
    <name evidence="4" type="ORF">D9Q81_02010</name>
</gene>
<dbReference type="SMART" id="SM00322">
    <property type="entry name" value="KH"/>
    <property type="match status" value="2"/>
</dbReference>
<comment type="caution">
    <text evidence="4">The sequence shown here is derived from an EMBL/GenBank/DDBJ whole genome shotgun (WGS) entry which is preliminary data.</text>
</comment>
<dbReference type="PANTHER" id="PTHR12826:SF13">
    <property type="entry name" value="RNA-BINDING PROTEIN PNO1"/>
    <property type="match status" value="1"/>
</dbReference>
<evidence type="ECO:0000256" key="2">
    <source>
        <dbReference type="PROSITE-ProRule" id="PRU00117"/>
    </source>
</evidence>
<dbReference type="SUPFAM" id="SSF54791">
    <property type="entry name" value="Eukaryotic type KH-domain (KH-domain type I)"/>
    <property type="match status" value="2"/>
</dbReference>
<reference evidence="4 5" key="1">
    <citation type="submission" date="2018-10" db="EMBL/GenBank/DDBJ databases">
        <title>Co-occurring genomic capacity for anaerobic methane metabolism and dissimilatory sulfite reduction discovered in the Korarchaeota.</title>
        <authorList>
            <person name="Mckay L.J."/>
            <person name="Dlakic M."/>
            <person name="Fields M.W."/>
            <person name="Delmont T.O."/>
            <person name="Eren A.M."/>
            <person name="Jay Z.J."/>
            <person name="Klingelsmith K.B."/>
            <person name="Rusch D.B."/>
            <person name="Inskeep W.P."/>
        </authorList>
    </citation>
    <scope>NUCLEOTIDE SEQUENCE [LARGE SCALE GENOMIC DNA]</scope>
    <source>
        <strain evidence="4 5">WS</strain>
    </source>
</reference>
<organism evidence="4 5">
    <name type="scientific">Candidatus Korarchaeum cryptofilum</name>
    <dbReference type="NCBI Taxonomy" id="498846"/>
    <lineage>
        <taxon>Archaea</taxon>
        <taxon>Thermoproteota</taxon>
        <taxon>Candidatus Korarchaeia</taxon>
        <taxon>Candidatus Korarchaeales</taxon>
        <taxon>Candidatus Korarchaeaceae</taxon>
        <taxon>Candidatus Korarchaeum</taxon>
    </lineage>
</organism>
<protein>
    <submittedName>
        <fullName evidence="4">RNA-processing protein</fullName>
    </submittedName>
</protein>
<name>A0A3R9PDG0_9CREN</name>
<dbReference type="Gene3D" id="3.30.1370.10">
    <property type="entry name" value="K Homology domain, type 1"/>
    <property type="match status" value="2"/>
</dbReference>
<dbReference type="EMBL" id="RCOR01000014">
    <property type="protein sequence ID" value="RSN70104.1"/>
    <property type="molecule type" value="Genomic_DNA"/>
</dbReference>
<feature type="domain" description="K Homology" evidence="3">
    <location>
        <begin position="89"/>
        <end position="157"/>
    </location>
</feature>
<evidence type="ECO:0000313" key="5">
    <source>
        <dbReference type="Proteomes" id="UP000278149"/>
    </source>
</evidence>
<evidence type="ECO:0000313" key="4">
    <source>
        <dbReference type="EMBL" id="RSN70104.1"/>
    </source>
</evidence>
<dbReference type="PANTHER" id="PTHR12826">
    <property type="entry name" value="RIBONUCLEASE Y"/>
    <property type="match status" value="1"/>
</dbReference>
<dbReference type="InterPro" id="IPR055211">
    <property type="entry name" value="KH_PNO1_2nd"/>
</dbReference>
<dbReference type="CDD" id="cd22389">
    <property type="entry name" value="KH-I_Dim2p_like_rpt1"/>
    <property type="match status" value="1"/>
</dbReference>
<keyword evidence="1 2" id="KW-0694">RNA-binding</keyword>
<dbReference type="Pfam" id="PF22891">
    <property type="entry name" value="KH_PNO1_2nd"/>
    <property type="match status" value="1"/>
</dbReference>
<evidence type="ECO:0000259" key="3">
    <source>
        <dbReference type="SMART" id="SM00322"/>
    </source>
</evidence>
<proteinExistence type="predicted"/>
<dbReference type="Pfam" id="PF00013">
    <property type="entry name" value="KH_1"/>
    <property type="match status" value="1"/>
</dbReference>